<name>K8WJJ5_9GAMM</name>
<sequence>MKNLFNRFASNSILEKSLQKNVNTSRRQFLCACGCGLLAVSAAGSALLASASKAEAATGGPLLRIGHMPAGCVAHLLLAKVRGDFAAAGIQVEVTQFNSPADALQSLLANRLDIMHAPWTMTAAAFAKGTRNIRIIGGSGKGGIELVARKGSVANLDEFISAANSGLRVGTLRLDTLELVGYGSMANHGKSYDDYKMTFFNGMAGMGEAIANSNLDVCTLAQPYAENVVKNSGAHYISDSTAVWGPEAADCVITTKAETSETQAPLLKLYLALLQSSAANMTANYSEAVKELVPIYGVPEHILHGALARQVPHPVITPEGVSGLKKGSKYLVELGYFTEDPIDEVLDLRHQPSLQSNV</sequence>
<dbReference type="InterPro" id="IPR006311">
    <property type="entry name" value="TAT_signal"/>
</dbReference>
<keyword evidence="2" id="KW-1185">Reference proteome</keyword>
<dbReference type="PATRIC" id="fig|1141662.3.peg.2451"/>
<organism evidence="1 2">
    <name type="scientific">Providencia burhodogranariea DSM 19968</name>
    <dbReference type="NCBI Taxonomy" id="1141662"/>
    <lineage>
        <taxon>Bacteria</taxon>
        <taxon>Pseudomonadati</taxon>
        <taxon>Pseudomonadota</taxon>
        <taxon>Gammaproteobacteria</taxon>
        <taxon>Enterobacterales</taxon>
        <taxon>Morganellaceae</taxon>
        <taxon>Providencia</taxon>
    </lineage>
</organism>
<dbReference type="AlphaFoldDB" id="K8WJJ5"/>
<dbReference type="PANTHER" id="PTHR30024">
    <property type="entry name" value="ALIPHATIC SULFONATES-BINDING PROTEIN-RELATED"/>
    <property type="match status" value="1"/>
</dbReference>
<dbReference type="eggNOG" id="COG0715">
    <property type="taxonomic scope" value="Bacteria"/>
</dbReference>
<proteinExistence type="predicted"/>
<dbReference type="Pfam" id="PF13379">
    <property type="entry name" value="NMT1_2"/>
    <property type="match status" value="1"/>
</dbReference>
<protein>
    <submittedName>
        <fullName evidence="1">Putative sulfonate binding protein</fullName>
    </submittedName>
</protein>
<evidence type="ECO:0000313" key="1">
    <source>
        <dbReference type="EMBL" id="EKT60773.1"/>
    </source>
</evidence>
<dbReference type="STRING" id="1141662.OOA_12083"/>
<dbReference type="HOGENOM" id="CLU_773529_0_0_6"/>
<evidence type="ECO:0000313" key="2">
    <source>
        <dbReference type="Proteomes" id="UP000009336"/>
    </source>
</evidence>
<dbReference type="EMBL" id="AKKL01000032">
    <property type="protein sequence ID" value="EKT60773.1"/>
    <property type="molecule type" value="Genomic_DNA"/>
</dbReference>
<gene>
    <name evidence="1" type="ORF">OOA_12083</name>
</gene>
<dbReference type="PROSITE" id="PS51318">
    <property type="entry name" value="TAT"/>
    <property type="match status" value="1"/>
</dbReference>
<dbReference type="SUPFAM" id="SSF53850">
    <property type="entry name" value="Periplasmic binding protein-like II"/>
    <property type="match status" value="1"/>
</dbReference>
<comment type="caution">
    <text evidence="1">The sequence shown here is derived from an EMBL/GenBank/DDBJ whole genome shotgun (WGS) entry which is preliminary data.</text>
</comment>
<dbReference type="Gene3D" id="3.40.190.10">
    <property type="entry name" value="Periplasmic binding protein-like II"/>
    <property type="match status" value="2"/>
</dbReference>
<dbReference type="RefSeq" id="WP_008912413.1">
    <property type="nucleotide sequence ID" value="NZ_KB233223.1"/>
</dbReference>
<reference evidence="1 2" key="1">
    <citation type="journal article" date="2012" name="BMC Genomics">
        <title>Comparative genomics of bacteria in the genus Providencia isolated from wild Drosophila melanogaster.</title>
        <authorList>
            <person name="Galac M.R."/>
            <person name="Lazzaro B.P."/>
        </authorList>
    </citation>
    <scope>NUCLEOTIDE SEQUENCE [LARGE SCALE GENOMIC DNA]</scope>
    <source>
        <strain evidence="1 2">DSM 19968</strain>
    </source>
</reference>
<dbReference type="OrthoDB" id="8543267at2"/>
<dbReference type="Proteomes" id="UP000009336">
    <property type="component" value="Unassembled WGS sequence"/>
</dbReference>
<accession>K8WJJ5</accession>